<feature type="region of interest" description="Disordered" evidence="6">
    <location>
        <begin position="463"/>
        <end position="505"/>
    </location>
</feature>
<keyword evidence="2 4" id="KW-0853">WD repeat</keyword>
<dbReference type="PRINTS" id="PR00320">
    <property type="entry name" value="GPROTEINBRPT"/>
</dbReference>
<evidence type="ECO:0000256" key="6">
    <source>
        <dbReference type="SAM" id="MobiDB-lite"/>
    </source>
</evidence>
<evidence type="ECO:0000256" key="3">
    <source>
        <dbReference type="ARBA" id="ARBA00022737"/>
    </source>
</evidence>
<dbReference type="AlphaFoldDB" id="A0A1X2GPE5"/>
<dbReference type="Pfam" id="PF00400">
    <property type="entry name" value="WD40"/>
    <property type="match status" value="4"/>
</dbReference>
<gene>
    <name evidence="7" type="ORF">DM01DRAFT_1302399</name>
</gene>
<keyword evidence="5" id="KW-0175">Coiled coil</keyword>
<feature type="repeat" description="WD" evidence="4">
    <location>
        <begin position="367"/>
        <end position="409"/>
    </location>
</feature>
<dbReference type="Gene3D" id="2.130.10.10">
    <property type="entry name" value="YVTN repeat-like/Quinoprotein amine dehydrogenase"/>
    <property type="match status" value="2"/>
</dbReference>
<keyword evidence="3" id="KW-0677">Repeat</keyword>
<comment type="caution">
    <text evidence="7">The sequence shown here is derived from an EMBL/GenBank/DDBJ whole genome shotgun (WGS) entry which is preliminary data.</text>
</comment>
<evidence type="ECO:0000256" key="1">
    <source>
        <dbReference type="ARBA" id="ARBA00022553"/>
    </source>
</evidence>
<dbReference type="InterPro" id="IPR036322">
    <property type="entry name" value="WD40_repeat_dom_sf"/>
</dbReference>
<evidence type="ECO:0000313" key="8">
    <source>
        <dbReference type="Proteomes" id="UP000242146"/>
    </source>
</evidence>
<evidence type="ECO:0000256" key="4">
    <source>
        <dbReference type="PROSITE-ProRule" id="PRU00221"/>
    </source>
</evidence>
<reference evidence="7 8" key="1">
    <citation type="submission" date="2016-07" db="EMBL/GenBank/DDBJ databases">
        <title>Pervasive Adenine N6-methylation of Active Genes in Fungi.</title>
        <authorList>
            <consortium name="DOE Joint Genome Institute"/>
            <person name="Mondo S.J."/>
            <person name="Dannebaum R.O."/>
            <person name="Kuo R.C."/>
            <person name="Labutti K."/>
            <person name="Haridas S."/>
            <person name="Kuo A."/>
            <person name="Salamov A."/>
            <person name="Ahrendt S.R."/>
            <person name="Lipzen A."/>
            <person name="Sullivan W."/>
            <person name="Andreopoulos W.B."/>
            <person name="Clum A."/>
            <person name="Lindquist E."/>
            <person name="Daum C."/>
            <person name="Ramamoorthy G.K."/>
            <person name="Gryganskyi A."/>
            <person name="Culley D."/>
            <person name="Magnuson J.K."/>
            <person name="James T.Y."/>
            <person name="O'Malley M.A."/>
            <person name="Stajich J.E."/>
            <person name="Spatafora J.W."/>
            <person name="Visel A."/>
            <person name="Grigoriev I.V."/>
        </authorList>
    </citation>
    <scope>NUCLEOTIDE SEQUENCE [LARGE SCALE GENOMIC DNA]</scope>
    <source>
        <strain evidence="7 8">NRRL 3301</strain>
    </source>
</reference>
<dbReference type="SUPFAM" id="SSF50978">
    <property type="entry name" value="WD40 repeat-like"/>
    <property type="match status" value="1"/>
</dbReference>
<feature type="coiled-coil region" evidence="5">
    <location>
        <begin position="31"/>
        <end position="58"/>
    </location>
</feature>
<dbReference type="GO" id="GO:0005634">
    <property type="term" value="C:nucleus"/>
    <property type="evidence" value="ECO:0007669"/>
    <property type="project" value="TreeGrafter"/>
</dbReference>
<feature type="compositionally biased region" description="Acidic residues" evidence="6">
    <location>
        <begin position="477"/>
        <end position="505"/>
    </location>
</feature>
<protein>
    <submittedName>
        <fullName evidence="7">WD40 repeat-like protein</fullName>
    </submittedName>
</protein>
<name>A0A1X2GPE5_9FUNG</name>
<feature type="repeat" description="WD" evidence="4">
    <location>
        <begin position="233"/>
        <end position="275"/>
    </location>
</feature>
<dbReference type="InterPro" id="IPR020472">
    <property type="entry name" value="WD40_PAC1"/>
</dbReference>
<dbReference type="OrthoDB" id="270624at2759"/>
<dbReference type="InterPro" id="IPR019775">
    <property type="entry name" value="WD40_repeat_CS"/>
</dbReference>
<evidence type="ECO:0000256" key="2">
    <source>
        <dbReference type="ARBA" id="ARBA00022574"/>
    </source>
</evidence>
<dbReference type="PANTHER" id="PTHR14091:SF0">
    <property type="entry name" value="PERIODIC TRYPTOPHAN PROTEIN 1 HOMOLOG"/>
    <property type="match status" value="1"/>
</dbReference>
<feature type="repeat" description="WD" evidence="4">
    <location>
        <begin position="276"/>
        <end position="318"/>
    </location>
</feature>
<dbReference type="PROSITE" id="PS50294">
    <property type="entry name" value="WD_REPEATS_REGION"/>
    <property type="match status" value="2"/>
</dbReference>
<dbReference type="PANTHER" id="PTHR14091">
    <property type="entry name" value="PERIODIC TRYPTOPHAN PROTEIN 1"/>
    <property type="match status" value="1"/>
</dbReference>
<dbReference type="EMBL" id="MCGT01000007">
    <property type="protein sequence ID" value="ORX58302.1"/>
    <property type="molecule type" value="Genomic_DNA"/>
</dbReference>
<dbReference type="PROSITE" id="PS50082">
    <property type="entry name" value="WD_REPEATS_2"/>
    <property type="match status" value="3"/>
</dbReference>
<dbReference type="Proteomes" id="UP000242146">
    <property type="component" value="Unassembled WGS sequence"/>
</dbReference>
<sequence>MISALQWIRQGVAAQHPQKYELNEEEYDRISKLATDQLEDAREELKAAEAMAVDEKKAPVANKDDELAVYNLDAYDDEVEADKKTKKVGIFAKIKDLAYYDNDEEDPYVTMNADGGDEDEKTDLEIMPTDNLLLSAKTEDDISHLEVYVFESAQENLYVHHDIMLPSFPLCLEWLDFHCGQKVGEATSGNYVAVGTFEPDIEIWNLDLVDAMYPEAILGHTDKTKKRSKKVNANYHVDAIMDISWNKHHRNFMLSSSADGTIKLWDLTTAKCMQSYSHHSDKVQSVAWHPTEPTVFMSGSYDKSVCVLDARSPEQVTRWTLDSDVESLHWDPHHPTCFYVALENGFVHYYDIQNKQGSVGGKPLYMIQAHEGAVSSFDINPLVPGCIATGGVDKAIKIWSTIDNRPSMVTSRNFDLGKVFCAQFCPDSAFQLAVAGSNGKMHIWDISSNAGVRSTFQHIQALQGNQGEEKAPITIADNEDPESDAADETMDAQENSDSDEDMEED</sequence>
<dbReference type="STRING" id="101127.A0A1X2GPE5"/>
<accession>A0A1X2GPE5</accession>
<keyword evidence="8" id="KW-1185">Reference proteome</keyword>
<keyword evidence="1" id="KW-0597">Phosphoprotein</keyword>
<dbReference type="InterPro" id="IPR001680">
    <property type="entry name" value="WD40_rpt"/>
</dbReference>
<dbReference type="SMART" id="SM00320">
    <property type="entry name" value="WD40"/>
    <property type="match status" value="5"/>
</dbReference>
<dbReference type="GO" id="GO:0006364">
    <property type="term" value="P:rRNA processing"/>
    <property type="evidence" value="ECO:0007669"/>
    <property type="project" value="EnsemblFungi"/>
</dbReference>
<dbReference type="InterPro" id="IPR015943">
    <property type="entry name" value="WD40/YVTN_repeat-like_dom_sf"/>
</dbReference>
<dbReference type="PROSITE" id="PS00678">
    <property type="entry name" value="WD_REPEATS_1"/>
    <property type="match status" value="1"/>
</dbReference>
<proteinExistence type="predicted"/>
<dbReference type="InterPro" id="IPR044285">
    <property type="entry name" value="PWP1"/>
</dbReference>
<evidence type="ECO:0000313" key="7">
    <source>
        <dbReference type="EMBL" id="ORX58302.1"/>
    </source>
</evidence>
<evidence type="ECO:0000256" key="5">
    <source>
        <dbReference type="SAM" id="Coils"/>
    </source>
</evidence>
<organism evidence="7 8">
    <name type="scientific">Hesseltinella vesiculosa</name>
    <dbReference type="NCBI Taxonomy" id="101127"/>
    <lineage>
        <taxon>Eukaryota</taxon>
        <taxon>Fungi</taxon>
        <taxon>Fungi incertae sedis</taxon>
        <taxon>Mucoromycota</taxon>
        <taxon>Mucoromycotina</taxon>
        <taxon>Mucoromycetes</taxon>
        <taxon>Mucorales</taxon>
        <taxon>Cunninghamellaceae</taxon>
        <taxon>Hesseltinella</taxon>
    </lineage>
</organism>